<proteinExistence type="predicted"/>
<reference evidence="2" key="1">
    <citation type="journal article" date="2023" name="Nat. Commun.">
        <title>Diploid and tetraploid genomes of Acorus and the evolution of monocots.</title>
        <authorList>
            <person name="Ma L."/>
            <person name="Liu K.W."/>
            <person name="Li Z."/>
            <person name="Hsiao Y.Y."/>
            <person name="Qi Y."/>
            <person name="Fu T."/>
            <person name="Tang G.D."/>
            <person name="Zhang D."/>
            <person name="Sun W.H."/>
            <person name="Liu D.K."/>
            <person name="Li Y."/>
            <person name="Chen G.Z."/>
            <person name="Liu X.D."/>
            <person name="Liao X.Y."/>
            <person name="Jiang Y.T."/>
            <person name="Yu X."/>
            <person name="Hao Y."/>
            <person name="Huang J."/>
            <person name="Zhao X.W."/>
            <person name="Ke S."/>
            <person name="Chen Y.Y."/>
            <person name="Wu W.L."/>
            <person name="Hsu J.L."/>
            <person name="Lin Y.F."/>
            <person name="Huang M.D."/>
            <person name="Li C.Y."/>
            <person name="Huang L."/>
            <person name="Wang Z.W."/>
            <person name="Zhao X."/>
            <person name="Zhong W.Y."/>
            <person name="Peng D.H."/>
            <person name="Ahmad S."/>
            <person name="Lan S."/>
            <person name="Zhang J.S."/>
            <person name="Tsai W.C."/>
            <person name="Van de Peer Y."/>
            <person name="Liu Z.J."/>
        </authorList>
    </citation>
    <scope>NUCLEOTIDE SEQUENCE</scope>
    <source>
        <strain evidence="2">CP</strain>
    </source>
</reference>
<gene>
    <name evidence="2" type="ORF">QJS10_CPB11g00687</name>
</gene>
<feature type="region of interest" description="Disordered" evidence="1">
    <location>
        <begin position="1"/>
        <end position="55"/>
    </location>
</feature>
<dbReference type="Proteomes" id="UP001180020">
    <property type="component" value="Unassembled WGS sequence"/>
</dbReference>
<comment type="caution">
    <text evidence="2">The sequence shown here is derived from an EMBL/GenBank/DDBJ whole genome shotgun (WGS) entry which is preliminary data.</text>
</comment>
<dbReference type="AlphaFoldDB" id="A0AAV9DSP4"/>
<feature type="compositionally biased region" description="Polar residues" evidence="1">
    <location>
        <begin position="18"/>
        <end position="39"/>
    </location>
</feature>
<evidence type="ECO:0000313" key="2">
    <source>
        <dbReference type="EMBL" id="KAK1304258.1"/>
    </source>
</evidence>
<keyword evidence="3" id="KW-1185">Reference proteome</keyword>
<reference evidence="2" key="2">
    <citation type="submission" date="2023-06" db="EMBL/GenBank/DDBJ databases">
        <authorList>
            <person name="Ma L."/>
            <person name="Liu K.-W."/>
            <person name="Li Z."/>
            <person name="Hsiao Y.-Y."/>
            <person name="Qi Y."/>
            <person name="Fu T."/>
            <person name="Tang G."/>
            <person name="Zhang D."/>
            <person name="Sun W.-H."/>
            <person name="Liu D.-K."/>
            <person name="Li Y."/>
            <person name="Chen G.-Z."/>
            <person name="Liu X.-D."/>
            <person name="Liao X.-Y."/>
            <person name="Jiang Y.-T."/>
            <person name="Yu X."/>
            <person name="Hao Y."/>
            <person name="Huang J."/>
            <person name="Zhao X.-W."/>
            <person name="Ke S."/>
            <person name="Chen Y.-Y."/>
            <person name="Wu W.-L."/>
            <person name="Hsu J.-L."/>
            <person name="Lin Y.-F."/>
            <person name="Huang M.-D."/>
            <person name="Li C.-Y."/>
            <person name="Huang L."/>
            <person name="Wang Z.-W."/>
            <person name="Zhao X."/>
            <person name="Zhong W.-Y."/>
            <person name="Peng D.-H."/>
            <person name="Ahmad S."/>
            <person name="Lan S."/>
            <person name="Zhang J.-S."/>
            <person name="Tsai W.-C."/>
            <person name="Van De Peer Y."/>
            <person name="Liu Z.-J."/>
        </authorList>
    </citation>
    <scope>NUCLEOTIDE SEQUENCE</scope>
    <source>
        <strain evidence="2">CP</strain>
        <tissue evidence="2">Leaves</tissue>
    </source>
</reference>
<evidence type="ECO:0000313" key="3">
    <source>
        <dbReference type="Proteomes" id="UP001180020"/>
    </source>
</evidence>
<feature type="compositionally biased region" description="Polar residues" evidence="1">
    <location>
        <begin position="1"/>
        <end position="10"/>
    </location>
</feature>
<protein>
    <submittedName>
        <fullName evidence="2">Uncharacterized protein</fullName>
    </submittedName>
</protein>
<accession>A0AAV9DSP4</accession>
<organism evidence="2 3">
    <name type="scientific">Acorus calamus</name>
    <name type="common">Sweet flag</name>
    <dbReference type="NCBI Taxonomy" id="4465"/>
    <lineage>
        <taxon>Eukaryota</taxon>
        <taxon>Viridiplantae</taxon>
        <taxon>Streptophyta</taxon>
        <taxon>Embryophyta</taxon>
        <taxon>Tracheophyta</taxon>
        <taxon>Spermatophyta</taxon>
        <taxon>Magnoliopsida</taxon>
        <taxon>Liliopsida</taxon>
        <taxon>Acoraceae</taxon>
        <taxon>Acorus</taxon>
    </lineage>
</organism>
<sequence>MGPMSTSMDSDTTRRNVTKNNQSGKKTITRISPIVQQQCPARPQVASPEQAVESHSKALALVEKAVVRASKKRNLEESTSDSNGERRALASVNITPNGIQESSDSKAIELFRRSWPTVKELRPNWPQDGNDFKGSMECDDVQQAPVDILILLETHVQEPRMSRFWQSLGPDLNGYGIPGTGHSGGIIACWRSSVGRVSALTSDQQLMHLVVQVPNEDRGYWWSYMLVLNLEDGYKYGGNHLKSYKLDCQL</sequence>
<name>A0AAV9DSP4_ACOCL</name>
<dbReference type="EMBL" id="JAUJYO010000011">
    <property type="protein sequence ID" value="KAK1304258.1"/>
    <property type="molecule type" value="Genomic_DNA"/>
</dbReference>
<evidence type="ECO:0000256" key="1">
    <source>
        <dbReference type="SAM" id="MobiDB-lite"/>
    </source>
</evidence>